<protein>
    <submittedName>
        <fullName evidence="1">Uncharacterized protein</fullName>
    </submittedName>
</protein>
<reference evidence="1" key="1">
    <citation type="submission" date="2014-09" db="EMBL/GenBank/DDBJ databases">
        <authorList>
            <person name="Magalhaes I.L.F."/>
            <person name="Oliveira U."/>
            <person name="Santos F.R."/>
            <person name="Vidigal T.H.D.A."/>
            <person name="Brescovit A.D."/>
            <person name="Santos A.J."/>
        </authorList>
    </citation>
    <scope>NUCLEOTIDE SEQUENCE</scope>
    <source>
        <tissue evidence="1">Shoot tissue taken approximately 20 cm above the soil surface</tissue>
    </source>
</reference>
<proteinExistence type="predicted"/>
<name>A0A0A9BMN3_ARUDO</name>
<evidence type="ECO:0000313" key="1">
    <source>
        <dbReference type="EMBL" id="JAD62495.1"/>
    </source>
</evidence>
<sequence>MCCSVDFVHPVWPKSPTMTNLKGRVAGGVRKENSRDELELHR</sequence>
<dbReference type="AlphaFoldDB" id="A0A0A9BMN3"/>
<organism evidence="1">
    <name type="scientific">Arundo donax</name>
    <name type="common">Giant reed</name>
    <name type="synonym">Donax arundinaceus</name>
    <dbReference type="NCBI Taxonomy" id="35708"/>
    <lineage>
        <taxon>Eukaryota</taxon>
        <taxon>Viridiplantae</taxon>
        <taxon>Streptophyta</taxon>
        <taxon>Embryophyta</taxon>
        <taxon>Tracheophyta</taxon>
        <taxon>Spermatophyta</taxon>
        <taxon>Magnoliopsida</taxon>
        <taxon>Liliopsida</taxon>
        <taxon>Poales</taxon>
        <taxon>Poaceae</taxon>
        <taxon>PACMAD clade</taxon>
        <taxon>Arundinoideae</taxon>
        <taxon>Arundineae</taxon>
        <taxon>Arundo</taxon>
    </lineage>
</organism>
<dbReference type="EMBL" id="GBRH01235400">
    <property type="protein sequence ID" value="JAD62495.1"/>
    <property type="molecule type" value="Transcribed_RNA"/>
</dbReference>
<reference evidence="1" key="2">
    <citation type="journal article" date="2015" name="Data Brief">
        <title>Shoot transcriptome of the giant reed, Arundo donax.</title>
        <authorList>
            <person name="Barrero R.A."/>
            <person name="Guerrero F.D."/>
            <person name="Moolhuijzen P."/>
            <person name="Goolsby J.A."/>
            <person name="Tidwell J."/>
            <person name="Bellgard S.E."/>
            <person name="Bellgard M.I."/>
        </authorList>
    </citation>
    <scope>NUCLEOTIDE SEQUENCE</scope>
    <source>
        <tissue evidence="1">Shoot tissue taken approximately 20 cm above the soil surface</tissue>
    </source>
</reference>
<accession>A0A0A9BMN3</accession>